<dbReference type="InterPro" id="IPR019378">
    <property type="entry name" value="GDP-Fuc_O-FucTrfase"/>
</dbReference>
<evidence type="ECO:0000256" key="5">
    <source>
        <dbReference type="ARBA" id="ARBA00030350"/>
    </source>
</evidence>
<keyword evidence="7" id="KW-1133">Transmembrane helix</keyword>
<dbReference type="SUPFAM" id="SSF53448">
    <property type="entry name" value="Nucleotide-diphospho-sugar transferases"/>
    <property type="match status" value="1"/>
</dbReference>
<evidence type="ECO:0000256" key="1">
    <source>
        <dbReference type="ARBA" id="ARBA00007737"/>
    </source>
</evidence>
<dbReference type="EMBL" id="JAEHOE010000006">
    <property type="protein sequence ID" value="KAG2499755.1"/>
    <property type="molecule type" value="Genomic_DNA"/>
</dbReference>
<feature type="transmembrane region" description="Helical" evidence="7">
    <location>
        <begin position="34"/>
        <end position="54"/>
    </location>
</feature>
<dbReference type="Gene3D" id="3.40.50.11350">
    <property type="match status" value="1"/>
</dbReference>
<keyword evidence="9" id="KW-1185">Reference proteome</keyword>
<evidence type="ECO:0000256" key="7">
    <source>
        <dbReference type="SAM" id="Phobius"/>
    </source>
</evidence>
<comment type="caution">
    <text evidence="8">The sequence shown here is derived from an EMBL/GenBank/DDBJ whole genome shotgun (WGS) entry which is preliminary data.</text>
</comment>
<dbReference type="AlphaFoldDB" id="A0A835YB78"/>
<dbReference type="Proteomes" id="UP000612055">
    <property type="component" value="Unassembled WGS sequence"/>
</dbReference>
<proteinExistence type="inferred from homology"/>
<keyword evidence="7" id="KW-0472">Membrane</keyword>
<dbReference type="CDD" id="cd11296">
    <property type="entry name" value="O-FucT_like"/>
    <property type="match status" value="1"/>
</dbReference>
<evidence type="ECO:0000256" key="2">
    <source>
        <dbReference type="ARBA" id="ARBA00022679"/>
    </source>
</evidence>
<evidence type="ECO:0000313" key="8">
    <source>
        <dbReference type="EMBL" id="KAG2499755.1"/>
    </source>
</evidence>
<feature type="compositionally biased region" description="Basic and acidic residues" evidence="6">
    <location>
        <begin position="942"/>
        <end position="958"/>
    </location>
</feature>
<evidence type="ECO:0000313" key="9">
    <source>
        <dbReference type="Proteomes" id="UP000612055"/>
    </source>
</evidence>
<accession>A0A835YB78</accession>
<feature type="compositionally biased region" description="Basic and acidic residues" evidence="6">
    <location>
        <begin position="887"/>
        <end position="906"/>
    </location>
</feature>
<dbReference type="InterPro" id="IPR029044">
    <property type="entry name" value="Nucleotide-diphossugar_trans"/>
</dbReference>
<evidence type="ECO:0000256" key="6">
    <source>
        <dbReference type="SAM" id="MobiDB-lite"/>
    </source>
</evidence>
<sequence>MLTEPRLLKRGYGSRGGLSGAVRSLWAPSAAIRYAFYASLLLMGYIFGAGFNIGGRSGTPQPLLTADASSSGGGPDGASWGRGQGSGALGALGVARRALERGLSQMGSGSSIKASSDADLEAALAEFQPDVPLASPDRTLRFSVCNGFANQRIAVLYGSVLAQRLGRSLVLPVLIDNGLQRSDANVNSNEHNQVPFADLYDQAHFIRTMARAGLRVLGPDQAPAPDAYERVALEGLGWSVATPLQQTYNDTAHLQVSCPLFKMQGGDLRPEDDALMWAALDGLRPNPEASALVDQMTAAIVRLGAQLRASGGRASAQAEGQAVAGTGASAGYNFIHLRIENDWVQHCERWEAIHDGIVRDNCYNNTDAIGERLALFGFSNATTLYVGSYWQDVEPGRKERAMAQLAAQGYRVVTSAEVLPLVAAGKTGAGGGLAGRGREYMAMLEYFVGMRSDRFIGNSVSTFAALALLERRHAGRWAAYYNGGNIPLASVLPPLHRLPWVFTYNSWSPGYDYMLKAAVRSANAHRSLKPYCIFSGSEAEREANGSLSIRQWLLEQNVTIITHKPAWRDTLLAKAKSRAKENVQHSHLFKTPDMLVSTFQRVDLPVVPVLDQYTYVLYTDADVFFRRPIRLDDFGLPLPRSVSMSFEFVNMFPYNAGVFVANLPTMRQNYDAFIAMMLADDPGNEGLYYTNFGPADQGILNKFYESDLKSRMLSQAFNTKPYNPYDPGAFIVHFHGPKPHEFLSFLTTGKCDFFTVCEAAFLNSLCAYTDEWVEYVPDELVALRLEDTCTWMEKPAVVEVFKKKWGLTAKPAATQENQGKALEGDHLRSIASAEDGGQYYSDTFGATDQKRVSRMRRALTAQRQRLAAAQAALRLKKEKKLEKLMLQRLKGEGDKKTGETASEEGKASGGKRIRGHRGKKKTQGGTDSKVQQQQQQGAQPTKTEKPKVQPKQEIKRQSFDNAKAVTVDEKALDAAWGSASS</sequence>
<keyword evidence="2" id="KW-0808">Transferase</keyword>
<reference evidence="8" key="1">
    <citation type="journal article" date="2020" name="bioRxiv">
        <title>Comparative genomics of Chlamydomonas.</title>
        <authorList>
            <person name="Craig R.J."/>
            <person name="Hasan A.R."/>
            <person name="Ness R.W."/>
            <person name="Keightley P.D."/>
        </authorList>
    </citation>
    <scope>NUCLEOTIDE SEQUENCE</scope>
    <source>
        <strain evidence="8">CCAP 11/70</strain>
    </source>
</reference>
<dbReference type="GO" id="GO:0006004">
    <property type="term" value="P:fucose metabolic process"/>
    <property type="evidence" value="ECO:0007669"/>
    <property type="project" value="UniProtKB-KW"/>
</dbReference>
<dbReference type="Pfam" id="PF10250">
    <property type="entry name" value="O-FucT"/>
    <property type="match status" value="1"/>
</dbReference>
<evidence type="ECO:0000256" key="3">
    <source>
        <dbReference type="ARBA" id="ARBA00023253"/>
    </source>
</evidence>
<organism evidence="8 9">
    <name type="scientific">Edaphochlamys debaryana</name>
    <dbReference type="NCBI Taxonomy" id="47281"/>
    <lineage>
        <taxon>Eukaryota</taxon>
        <taxon>Viridiplantae</taxon>
        <taxon>Chlorophyta</taxon>
        <taxon>core chlorophytes</taxon>
        <taxon>Chlorophyceae</taxon>
        <taxon>CS clade</taxon>
        <taxon>Chlamydomonadales</taxon>
        <taxon>Chlamydomonadales incertae sedis</taxon>
        <taxon>Edaphochlamys</taxon>
    </lineage>
</organism>
<keyword evidence="4" id="KW-0119">Carbohydrate metabolism</keyword>
<gene>
    <name evidence="8" type="ORF">HYH03_002687</name>
</gene>
<keyword evidence="7" id="KW-0812">Transmembrane</keyword>
<name>A0A835YB78_9CHLO</name>
<keyword evidence="3" id="KW-0294">Fucose metabolism</keyword>
<dbReference type="Gene3D" id="3.90.550.10">
    <property type="entry name" value="Spore Coat Polysaccharide Biosynthesis Protein SpsA, Chain A"/>
    <property type="match status" value="1"/>
</dbReference>
<comment type="similarity">
    <text evidence="1">Belongs to the glycosyltransferase GT106 family.</text>
</comment>
<protein>
    <recommendedName>
        <fullName evidence="5">O-fucosyltransferase family protein</fullName>
    </recommendedName>
</protein>
<evidence type="ECO:0000256" key="4">
    <source>
        <dbReference type="ARBA" id="ARBA00023277"/>
    </source>
</evidence>
<feature type="region of interest" description="Disordered" evidence="6">
    <location>
        <begin position="887"/>
        <end position="967"/>
    </location>
</feature>
<dbReference type="OrthoDB" id="533531at2759"/>
<dbReference type="GO" id="GO:0016740">
    <property type="term" value="F:transferase activity"/>
    <property type="evidence" value="ECO:0007669"/>
    <property type="project" value="UniProtKB-KW"/>
</dbReference>
<feature type="compositionally biased region" description="Basic residues" evidence="6">
    <location>
        <begin position="909"/>
        <end position="922"/>
    </location>
</feature>